<proteinExistence type="predicted"/>
<dbReference type="GO" id="GO:0003677">
    <property type="term" value="F:DNA binding"/>
    <property type="evidence" value="ECO:0007669"/>
    <property type="project" value="InterPro"/>
</dbReference>
<protein>
    <recommendedName>
        <fullName evidence="3">Phage regulatory protein CII (CP76)</fullName>
    </recommendedName>
</protein>
<dbReference type="RefSeq" id="WP_084257684.1">
    <property type="nucleotide sequence ID" value="NZ_FWWV01000044.1"/>
</dbReference>
<gene>
    <name evidence="1" type="ORF">SAMN05660772_02801</name>
</gene>
<dbReference type="InterPro" id="IPR009679">
    <property type="entry name" value="Phage_186_CII-like"/>
</dbReference>
<dbReference type="STRING" id="1122938.SAMN05660772_02801"/>
<name>A0A1W1V3N1_9PAST</name>
<dbReference type="AlphaFoldDB" id="A0A1W1V3N1"/>
<dbReference type="Proteomes" id="UP000192408">
    <property type="component" value="Unassembled WGS sequence"/>
</dbReference>
<dbReference type="EMBL" id="FWWV01000044">
    <property type="protein sequence ID" value="SMB88017.1"/>
    <property type="molecule type" value="Genomic_DNA"/>
</dbReference>
<dbReference type="Pfam" id="PF06892">
    <property type="entry name" value="Phage_CP76"/>
    <property type="match status" value="1"/>
</dbReference>
<accession>A0A1W1V3N1</accession>
<evidence type="ECO:0000313" key="1">
    <source>
        <dbReference type="EMBL" id="SMB88017.1"/>
    </source>
</evidence>
<organism evidence="1 2">
    <name type="scientific">Pasteurella testudinis DSM 23072</name>
    <dbReference type="NCBI Taxonomy" id="1122938"/>
    <lineage>
        <taxon>Bacteria</taxon>
        <taxon>Pseudomonadati</taxon>
        <taxon>Pseudomonadota</taxon>
        <taxon>Gammaproteobacteria</taxon>
        <taxon>Pasteurellales</taxon>
        <taxon>Pasteurellaceae</taxon>
        <taxon>Pasteurella</taxon>
    </lineage>
</organism>
<keyword evidence="2" id="KW-1185">Reference proteome</keyword>
<evidence type="ECO:0008006" key="3">
    <source>
        <dbReference type="Google" id="ProtNLM"/>
    </source>
</evidence>
<sequence>MKHIQQILHLDCKNSSGGITALALDLGKSERILSNELNVNIEQNKLGFTDAVTLIGMTQSKKTVSAIARQIDHVIVPTPNCDGSCADVVQHFLDISAKCGQVGERIKNAVQPESDFGRDLSRKERLEISEAVELLIEKAICLKLELGQ</sequence>
<evidence type="ECO:0000313" key="2">
    <source>
        <dbReference type="Proteomes" id="UP000192408"/>
    </source>
</evidence>
<reference evidence="2" key="1">
    <citation type="submission" date="2017-04" db="EMBL/GenBank/DDBJ databases">
        <authorList>
            <person name="Varghese N."/>
            <person name="Submissions S."/>
        </authorList>
    </citation>
    <scope>NUCLEOTIDE SEQUENCE [LARGE SCALE GENOMIC DNA]</scope>
    <source>
        <strain evidence="2">DSM 23072</strain>
    </source>
</reference>